<dbReference type="PANTHER" id="PTHR11905">
    <property type="entry name" value="ADAM A DISINTEGRIN AND METALLOPROTEASE DOMAIN"/>
    <property type="match status" value="1"/>
</dbReference>
<proteinExistence type="predicted"/>
<sequence>DFFEQYWSDETSPSRNAEIRRLLTEYPENQEFVRKLESQFYQITYPIQLQRHGKSQGISTRDASKVAELSGRKYKSNHVHRTSYRIKAFSHVFTVDLELNTQILATNVKALHRKTDGTSEQDNQIERCYYHGTVKDYSGAIAAFRTCNGLAGIIQLGNETLIVSPMAGGEKLVCTF</sequence>
<dbReference type="Pfam" id="PF01562">
    <property type="entry name" value="Pep_M12B_propep"/>
    <property type="match status" value="1"/>
</dbReference>
<reference evidence="3 4" key="1">
    <citation type="journal article" date="2019" name="PLoS Biol.">
        <title>Sex chromosomes control vertical transmission of feminizing Wolbachia symbionts in an isopod.</title>
        <authorList>
            <person name="Becking T."/>
            <person name="Chebbi M.A."/>
            <person name="Giraud I."/>
            <person name="Moumen B."/>
            <person name="Laverre T."/>
            <person name="Caubet Y."/>
            <person name="Peccoud J."/>
            <person name="Gilbert C."/>
            <person name="Cordaux R."/>
        </authorList>
    </citation>
    <scope>NUCLEOTIDE SEQUENCE [LARGE SCALE GENOMIC DNA]</scope>
    <source>
        <strain evidence="3">ANa2</strain>
        <tissue evidence="3">Whole body excluding digestive tract and cuticle</tissue>
    </source>
</reference>
<organism evidence="3 4">
    <name type="scientific">Armadillidium nasatum</name>
    <dbReference type="NCBI Taxonomy" id="96803"/>
    <lineage>
        <taxon>Eukaryota</taxon>
        <taxon>Metazoa</taxon>
        <taxon>Ecdysozoa</taxon>
        <taxon>Arthropoda</taxon>
        <taxon>Crustacea</taxon>
        <taxon>Multicrustacea</taxon>
        <taxon>Malacostraca</taxon>
        <taxon>Eumalacostraca</taxon>
        <taxon>Peracarida</taxon>
        <taxon>Isopoda</taxon>
        <taxon>Oniscidea</taxon>
        <taxon>Crinocheta</taxon>
        <taxon>Armadillidiidae</taxon>
        <taxon>Armadillidium</taxon>
    </lineage>
</organism>
<name>A0A5N5T2Q6_9CRUS</name>
<protein>
    <submittedName>
        <fullName evidence="3">Disintegrin and metalloproteinase domain-containing protein 22</fullName>
    </submittedName>
</protein>
<feature type="domain" description="Peptidase M12B propeptide" evidence="2">
    <location>
        <begin position="42"/>
        <end position="135"/>
    </location>
</feature>
<keyword evidence="4" id="KW-1185">Reference proteome</keyword>
<keyword evidence="3" id="KW-0401">Integrin</keyword>
<dbReference type="PANTHER" id="PTHR11905:SF237">
    <property type="entry name" value="MIND-MELD, ISOFORM J"/>
    <property type="match status" value="1"/>
</dbReference>
<dbReference type="OrthoDB" id="5951731at2759"/>
<evidence type="ECO:0000313" key="4">
    <source>
        <dbReference type="Proteomes" id="UP000326759"/>
    </source>
</evidence>
<dbReference type="EMBL" id="SEYY01012570">
    <property type="protein sequence ID" value="KAB7500811.1"/>
    <property type="molecule type" value="Genomic_DNA"/>
</dbReference>
<dbReference type="GO" id="GO:0007229">
    <property type="term" value="P:integrin-mediated signaling pathway"/>
    <property type="evidence" value="ECO:0007669"/>
    <property type="project" value="UniProtKB-KW"/>
</dbReference>
<feature type="non-terminal residue" evidence="3">
    <location>
        <position position="1"/>
    </location>
</feature>
<gene>
    <name evidence="3" type="primary">adam22</name>
    <name evidence="3" type="ORF">Anas_07465</name>
</gene>
<comment type="caution">
    <text evidence="3">The sequence shown here is derived from an EMBL/GenBank/DDBJ whole genome shotgun (WGS) entry which is preliminary data.</text>
</comment>
<dbReference type="Proteomes" id="UP000326759">
    <property type="component" value="Unassembled WGS sequence"/>
</dbReference>
<accession>A0A5N5T2Q6</accession>
<evidence type="ECO:0000313" key="3">
    <source>
        <dbReference type="EMBL" id="KAB7500811.1"/>
    </source>
</evidence>
<dbReference type="AlphaFoldDB" id="A0A5N5T2Q6"/>
<evidence type="ECO:0000256" key="1">
    <source>
        <dbReference type="ARBA" id="ARBA00023157"/>
    </source>
</evidence>
<evidence type="ECO:0000259" key="2">
    <source>
        <dbReference type="Pfam" id="PF01562"/>
    </source>
</evidence>
<dbReference type="InterPro" id="IPR002870">
    <property type="entry name" value="Peptidase_M12B_N"/>
</dbReference>
<keyword evidence="1" id="KW-1015">Disulfide bond</keyword>